<proteinExistence type="predicted"/>
<feature type="region of interest" description="Disordered" evidence="1">
    <location>
        <begin position="44"/>
        <end position="66"/>
    </location>
</feature>
<reference evidence="2 3" key="1">
    <citation type="submission" date="2021-01" db="EMBL/GenBank/DDBJ databases">
        <title>Whole genome shotgun sequence of Actinoplanes deccanensis NBRC 13994.</title>
        <authorList>
            <person name="Komaki H."/>
            <person name="Tamura T."/>
        </authorList>
    </citation>
    <scope>NUCLEOTIDE SEQUENCE [LARGE SCALE GENOMIC DNA]</scope>
    <source>
        <strain evidence="2 3">NBRC 13994</strain>
    </source>
</reference>
<protein>
    <submittedName>
        <fullName evidence="2">Uncharacterized protein</fullName>
    </submittedName>
</protein>
<sequence length="66" mass="7304">MQTWTWEDDGVPVVKLTKNVYRSHNTMAEECPLLWNFVTATTARRRSASPATGDASPGPDLPGMIQ</sequence>
<dbReference type="EMBL" id="BOMI01000065">
    <property type="protein sequence ID" value="GID74801.1"/>
    <property type="molecule type" value="Genomic_DNA"/>
</dbReference>
<evidence type="ECO:0000256" key="1">
    <source>
        <dbReference type="SAM" id="MobiDB-lite"/>
    </source>
</evidence>
<keyword evidence="3" id="KW-1185">Reference proteome</keyword>
<evidence type="ECO:0000313" key="3">
    <source>
        <dbReference type="Proteomes" id="UP000609879"/>
    </source>
</evidence>
<evidence type="ECO:0000313" key="2">
    <source>
        <dbReference type="EMBL" id="GID74801.1"/>
    </source>
</evidence>
<gene>
    <name evidence="2" type="ORF">Ade02nite_34420</name>
</gene>
<comment type="caution">
    <text evidence="2">The sequence shown here is derived from an EMBL/GenBank/DDBJ whole genome shotgun (WGS) entry which is preliminary data.</text>
</comment>
<name>A0ABQ3Y477_9ACTN</name>
<accession>A0ABQ3Y477</accession>
<organism evidence="2 3">
    <name type="scientific">Paractinoplanes deccanensis</name>
    <dbReference type="NCBI Taxonomy" id="113561"/>
    <lineage>
        <taxon>Bacteria</taxon>
        <taxon>Bacillati</taxon>
        <taxon>Actinomycetota</taxon>
        <taxon>Actinomycetes</taxon>
        <taxon>Micromonosporales</taxon>
        <taxon>Micromonosporaceae</taxon>
        <taxon>Paractinoplanes</taxon>
    </lineage>
</organism>
<dbReference type="Proteomes" id="UP000609879">
    <property type="component" value="Unassembled WGS sequence"/>
</dbReference>